<sequence>MSTGKKLSPREAQKNRTTLENAVQHNDVKGAYRAPASVEQSMRVAPVSINLLAIVYDWLSEVSYQPGAATYVLDDVTVLTWMA</sequence>
<dbReference type="Proteomes" id="UP000030750">
    <property type="component" value="Unassembled WGS sequence"/>
</dbReference>
<accession>U6LEZ2</accession>
<dbReference type="VEuPathDB" id="ToxoDB:EBH_0070850"/>
<protein>
    <submittedName>
        <fullName evidence="2">Uncharacterized protein</fullName>
    </submittedName>
</protein>
<reference evidence="2" key="2">
    <citation type="submission" date="2013-10" db="EMBL/GenBank/DDBJ databases">
        <authorList>
            <person name="Aslett M."/>
        </authorList>
    </citation>
    <scope>NUCLEOTIDE SEQUENCE [LARGE SCALE GENOMIC DNA]</scope>
    <source>
        <strain evidence="2">Houghton</strain>
    </source>
</reference>
<dbReference type="EMBL" id="HG710615">
    <property type="protein sequence ID" value="CDJ47129.1"/>
    <property type="molecule type" value="Genomic_DNA"/>
</dbReference>
<reference evidence="2" key="1">
    <citation type="submission" date="2013-10" db="EMBL/GenBank/DDBJ databases">
        <title>Genomic analysis of the causative agents of coccidiosis in chickens.</title>
        <authorList>
            <person name="Reid A.J."/>
            <person name="Blake D."/>
            <person name="Billington K."/>
            <person name="Browne H."/>
            <person name="Dunn M."/>
            <person name="Hung S."/>
            <person name="Kawahara F."/>
            <person name="Miranda-Saavedra D."/>
            <person name="Mourier T."/>
            <person name="Nagra H."/>
            <person name="Otto T.D."/>
            <person name="Rawlings N."/>
            <person name="Sanchez A."/>
            <person name="Sanders M."/>
            <person name="Subramaniam C."/>
            <person name="Tay Y."/>
            <person name="Dear P."/>
            <person name="Doerig C."/>
            <person name="Gruber A."/>
            <person name="Parkinson J."/>
            <person name="Shirley M."/>
            <person name="Wan K.L."/>
            <person name="Berriman M."/>
            <person name="Tomley F."/>
            <person name="Pain A."/>
        </authorList>
    </citation>
    <scope>NUCLEOTIDE SEQUENCE [LARGE SCALE GENOMIC DNA]</scope>
    <source>
        <strain evidence="2">Houghton</strain>
    </source>
</reference>
<name>U6LEZ2_9EIME</name>
<feature type="compositionally biased region" description="Polar residues" evidence="1">
    <location>
        <begin position="15"/>
        <end position="24"/>
    </location>
</feature>
<evidence type="ECO:0000313" key="3">
    <source>
        <dbReference type="Proteomes" id="UP000030750"/>
    </source>
</evidence>
<evidence type="ECO:0000313" key="2">
    <source>
        <dbReference type="EMBL" id="CDJ47129.1"/>
    </source>
</evidence>
<organism evidence="2 3">
    <name type="scientific">Eimeria brunetti</name>
    <dbReference type="NCBI Taxonomy" id="51314"/>
    <lineage>
        <taxon>Eukaryota</taxon>
        <taxon>Sar</taxon>
        <taxon>Alveolata</taxon>
        <taxon>Apicomplexa</taxon>
        <taxon>Conoidasida</taxon>
        <taxon>Coccidia</taxon>
        <taxon>Eucoccidiorida</taxon>
        <taxon>Eimeriorina</taxon>
        <taxon>Eimeriidae</taxon>
        <taxon>Eimeria</taxon>
    </lineage>
</organism>
<proteinExistence type="predicted"/>
<dbReference type="AlphaFoldDB" id="U6LEZ2"/>
<gene>
    <name evidence="2" type="ORF">EBH_0070850</name>
</gene>
<evidence type="ECO:0000256" key="1">
    <source>
        <dbReference type="SAM" id="MobiDB-lite"/>
    </source>
</evidence>
<feature type="region of interest" description="Disordered" evidence="1">
    <location>
        <begin position="1"/>
        <end position="25"/>
    </location>
</feature>
<keyword evidence="3" id="KW-1185">Reference proteome</keyword>